<dbReference type="HOGENOM" id="CLU_741049_0_0_2"/>
<reference evidence="3" key="1">
    <citation type="submission" date="2011-02" db="EMBL/GenBank/DDBJ databases">
        <title>Complete sequence of Methanobacterium sp. AL-21.</title>
        <authorList>
            <consortium name="US DOE Joint Genome Institute"/>
            <person name="Lucas S."/>
            <person name="Copeland A."/>
            <person name="Lapidus A."/>
            <person name="Cheng J.-F."/>
            <person name="Goodwin L."/>
            <person name="Pitluck S."/>
            <person name="Chertkov O."/>
            <person name="Detter J.C."/>
            <person name="Han C."/>
            <person name="Tapia R."/>
            <person name="Land M."/>
            <person name="Hauser L."/>
            <person name="Kyrpides N."/>
            <person name="Ivanova N."/>
            <person name="Mikhailova N."/>
            <person name="Pagani I."/>
            <person name="Cadillo-Quiroz H."/>
            <person name="Imachi H."/>
            <person name="Zinder S."/>
            <person name="Liu W."/>
            <person name="Woyke T."/>
        </authorList>
    </citation>
    <scope>NUCLEOTIDE SEQUENCE [LARGE SCALE GENOMIC DNA]</scope>
    <source>
        <strain evidence="3">AL-21</strain>
    </source>
</reference>
<dbReference type="GO" id="GO:0016301">
    <property type="term" value="F:kinase activity"/>
    <property type="evidence" value="ECO:0007669"/>
    <property type="project" value="UniProtKB-KW"/>
</dbReference>
<sequence length="373" mass="41901">MVQLYDYLTHAKEKNATPGVRAYNRIDGPGSSLDLRDFQQAFWKLPNMSLEYDPSCKWSSALPRTVGITIDTGTKIEAFPYNPEMICVKSTEYNKEVSGRSGEIIPVKDNWLLKILEIFNLQGVKMVLTNLRKDIHSSGLGGSSTATIGVCILANELAGRPFNDVQLVSLASRIEQDMGVSITGTQEQSNVMFGGVTDYVWFPWGIPGQKSSGYGGSLRFELMKEENYHNLQDRIAIFHSGHPRDSSNVNTVWEEALKTHKGYDLHSKKLAVAYKFREGLRLENWDQVQESIENYRMIRADLCADYMKGSMDIWHEAEDHDSVVFPLGAGGGGAVFIFSKYKDSMADLRDDIQGSFTEIPSKIRSKGHEFMNL</sequence>
<dbReference type="AlphaFoldDB" id="F0T7H4"/>
<dbReference type="InterPro" id="IPR020568">
    <property type="entry name" value="Ribosomal_Su5_D2-typ_SF"/>
</dbReference>
<proteinExistence type="predicted"/>
<dbReference type="Proteomes" id="UP000007490">
    <property type="component" value="Chromosome"/>
</dbReference>
<dbReference type="OrthoDB" id="68527at2157"/>
<dbReference type="STRING" id="877455.Metbo_1300"/>
<dbReference type="SUPFAM" id="SSF54211">
    <property type="entry name" value="Ribosomal protein S5 domain 2-like"/>
    <property type="match status" value="1"/>
</dbReference>
<evidence type="ECO:0000313" key="2">
    <source>
        <dbReference type="EMBL" id="ADZ09542.1"/>
    </source>
</evidence>
<dbReference type="EMBL" id="CP002551">
    <property type="protein sequence ID" value="ADZ09542.1"/>
    <property type="molecule type" value="Genomic_DNA"/>
</dbReference>
<name>F0T7H4_METLA</name>
<gene>
    <name evidence="2" type="ordered locus">Metbo_1300</name>
</gene>
<feature type="domain" description="GHMP kinase N-terminal" evidence="1">
    <location>
        <begin position="119"/>
        <end position="195"/>
    </location>
</feature>
<dbReference type="Pfam" id="PF00288">
    <property type="entry name" value="GHMP_kinases_N"/>
    <property type="match status" value="1"/>
</dbReference>
<reference evidence="2 3" key="2">
    <citation type="journal article" date="2014" name="Int. J. Syst. Evol. Microbiol.">
        <title>Methanobacterium paludis sp. nov. and a novel strain of Methanobacterium lacus isolated from northern peatlands.</title>
        <authorList>
            <person name="Cadillo-Quiroz H."/>
            <person name="Brauer S.L."/>
            <person name="Goodson N."/>
            <person name="Yavitt J.B."/>
            <person name="Zinder S.H."/>
        </authorList>
    </citation>
    <scope>NUCLEOTIDE SEQUENCE [LARGE SCALE GENOMIC DNA]</scope>
    <source>
        <strain evidence="2 3">AL-21</strain>
    </source>
</reference>
<evidence type="ECO:0000259" key="1">
    <source>
        <dbReference type="Pfam" id="PF00288"/>
    </source>
</evidence>
<accession>F0T7H4</accession>
<dbReference type="RefSeq" id="WP_013644893.1">
    <property type="nucleotide sequence ID" value="NC_015216.1"/>
</dbReference>
<dbReference type="GeneID" id="10277751"/>
<keyword evidence="2" id="KW-0808">Transferase</keyword>
<keyword evidence="2" id="KW-0418">Kinase</keyword>
<organism evidence="2 3">
    <name type="scientific">Methanobacterium lacus (strain AL-21)</name>
    <dbReference type="NCBI Taxonomy" id="877455"/>
    <lineage>
        <taxon>Archaea</taxon>
        <taxon>Methanobacteriati</taxon>
        <taxon>Methanobacteriota</taxon>
        <taxon>Methanomada group</taxon>
        <taxon>Methanobacteria</taxon>
        <taxon>Methanobacteriales</taxon>
        <taxon>Methanobacteriaceae</taxon>
        <taxon>Methanobacterium</taxon>
    </lineage>
</organism>
<dbReference type="eggNOG" id="arCOG01030">
    <property type="taxonomic scope" value="Archaea"/>
</dbReference>
<evidence type="ECO:0000313" key="3">
    <source>
        <dbReference type="Proteomes" id="UP000007490"/>
    </source>
</evidence>
<dbReference type="GO" id="GO:0005524">
    <property type="term" value="F:ATP binding"/>
    <property type="evidence" value="ECO:0007669"/>
    <property type="project" value="InterPro"/>
</dbReference>
<dbReference type="InterPro" id="IPR006204">
    <property type="entry name" value="GHMP_kinase_N_dom"/>
</dbReference>
<keyword evidence="3" id="KW-1185">Reference proteome</keyword>
<protein>
    <submittedName>
        <fullName evidence="2">GHMP kinase</fullName>
    </submittedName>
</protein>
<dbReference type="Gene3D" id="3.30.230.120">
    <property type="match status" value="1"/>
</dbReference>
<dbReference type="KEGG" id="mel:Metbo_1300"/>